<keyword evidence="2 7" id="KW-0812">Transmembrane</keyword>
<feature type="chain" id="PRO_5046033268" evidence="8">
    <location>
        <begin position="22"/>
        <end position="124"/>
    </location>
</feature>
<dbReference type="PANTHER" id="PTHR21016:SF7">
    <property type="entry name" value="TM2 DOMAIN-CONTAINING PROTEIN 3"/>
    <property type="match status" value="1"/>
</dbReference>
<keyword evidence="6" id="KW-0325">Glycoprotein</keyword>
<dbReference type="RefSeq" id="WP_224526029.1">
    <property type="nucleotide sequence ID" value="NZ_JAIUJR010000002.1"/>
</dbReference>
<evidence type="ECO:0000256" key="6">
    <source>
        <dbReference type="ARBA" id="ARBA00023180"/>
    </source>
</evidence>
<evidence type="ECO:0000256" key="8">
    <source>
        <dbReference type="SAM" id="SignalP"/>
    </source>
</evidence>
<feature type="signal peptide" evidence="8">
    <location>
        <begin position="1"/>
        <end position="21"/>
    </location>
</feature>
<feature type="transmembrane region" description="Helical" evidence="7">
    <location>
        <begin position="62"/>
        <end position="80"/>
    </location>
</feature>
<reference evidence="11" key="1">
    <citation type="submission" date="2023-07" db="EMBL/GenBank/DDBJ databases">
        <authorList>
            <person name="Yue Y."/>
        </authorList>
    </citation>
    <scope>NUCLEOTIDE SEQUENCE [LARGE SCALE GENOMIC DNA]</scope>
    <source>
        <strain evidence="11">D23</strain>
    </source>
</reference>
<dbReference type="Pfam" id="PF05154">
    <property type="entry name" value="TM2"/>
    <property type="match status" value="1"/>
</dbReference>
<dbReference type="InterPro" id="IPR050932">
    <property type="entry name" value="TM2D1-3-like"/>
</dbReference>
<keyword evidence="4 7" id="KW-1133">Transmembrane helix</keyword>
<feature type="transmembrane region" description="Helical" evidence="7">
    <location>
        <begin position="87"/>
        <end position="104"/>
    </location>
</feature>
<evidence type="ECO:0000256" key="7">
    <source>
        <dbReference type="SAM" id="Phobius"/>
    </source>
</evidence>
<evidence type="ECO:0000256" key="3">
    <source>
        <dbReference type="ARBA" id="ARBA00022729"/>
    </source>
</evidence>
<proteinExistence type="predicted"/>
<comment type="caution">
    <text evidence="10">The sequence shown here is derived from an EMBL/GenBank/DDBJ whole genome shotgun (WGS) entry which is preliminary data.</text>
</comment>
<comment type="subcellular location">
    <subcellularLocation>
        <location evidence="1">Membrane</location>
        <topology evidence="1">Multi-pass membrane protein</topology>
    </subcellularLocation>
</comment>
<evidence type="ECO:0000256" key="5">
    <source>
        <dbReference type="ARBA" id="ARBA00023136"/>
    </source>
</evidence>
<evidence type="ECO:0000259" key="9">
    <source>
        <dbReference type="Pfam" id="PF05154"/>
    </source>
</evidence>
<evidence type="ECO:0000256" key="2">
    <source>
        <dbReference type="ARBA" id="ARBA00022692"/>
    </source>
</evidence>
<evidence type="ECO:0000256" key="4">
    <source>
        <dbReference type="ARBA" id="ARBA00022989"/>
    </source>
</evidence>
<dbReference type="EMBL" id="JAIUJR010000002">
    <property type="protein sequence ID" value="MCA0131656.1"/>
    <property type="molecule type" value="Genomic_DNA"/>
</dbReference>
<dbReference type="PANTHER" id="PTHR21016">
    <property type="entry name" value="BETA-AMYLOID BINDING PROTEIN-RELATED"/>
    <property type="match status" value="1"/>
</dbReference>
<keyword evidence="5 7" id="KW-0472">Membrane</keyword>
<evidence type="ECO:0000313" key="10">
    <source>
        <dbReference type="EMBL" id="MCA0131656.1"/>
    </source>
</evidence>
<sequence>MKIKLFLSALALMLSISSAYASFPVQRTTVPATTEQTVTDSELTETVELTTPLARAAQQSQGIALILWFFLGGLAAHRWYLKSPVGWNILFILTLGGIGIWAIIDLIDIFTENYPNANFKNKFF</sequence>
<organism evidence="10 11">
    <name type="scientific">Winogradskyella alexanderae</name>
    <dbReference type="NCBI Taxonomy" id="2877123"/>
    <lineage>
        <taxon>Bacteria</taxon>
        <taxon>Pseudomonadati</taxon>
        <taxon>Bacteroidota</taxon>
        <taxon>Flavobacteriia</taxon>
        <taxon>Flavobacteriales</taxon>
        <taxon>Flavobacteriaceae</taxon>
        <taxon>Winogradskyella</taxon>
    </lineage>
</organism>
<evidence type="ECO:0000313" key="11">
    <source>
        <dbReference type="Proteomes" id="UP001198901"/>
    </source>
</evidence>
<evidence type="ECO:0000256" key="1">
    <source>
        <dbReference type="ARBA" id="ARBA00004141"/>
    </source>
</evidence>
<keyword evidence="3 8" id="KW-0732">Signal</keyword>
<name>A0ABS7XNU0_9FLAO</name>
<dbReference type="InterPro" id="IPR007829">
    <property type="entry name" value="TM2"/>
</dbReference>
<keyword evidence="11" id="KW-1185">Reference proteome</keyword>
<dbReference type="Proteomes" id="UP001198901">
    <property type="component" value="Unassembled WGS sequence"/>
</dbReference>
<accession>A0ABS7XNU0</accession>
<protein>
    <submittedName>
        <fullName evidence="10">TM2 domain-containing protein</fullName>
    </submittedName>
</protein>
<feature type="domain" description="TM2" evidence="9">
    <location>
        <begin position="58"/>
        <end position="107"/>
    </location>
</feature>
<gene>
    <name evidence="10" type="ORF">LBU54_03600</name>
</gene>